<organism evidence="2 3">
    <name type="scientific">Haloferax denitrificans ATCC 35960</name>
    <dbReference type="NCBI Taxonomy" id="662478"/>
    <lineage>
        <taxon>Archaea</taxon>
        <taxon>Methanobacteriati</taxon>
        <taxon>Methanobacteriota</taxon>
        <taxon>Stenosarchaea group</taxon>
        <taxon>Halobacteria</taxon>
        <taxon>Halobacteriales</taxon>
        <taxon>Haloferacaceae</taxon>
        <taxon>Haloferax</taxon>
    </lineage>
</organism>
<keyword evidence="3" id="KW-1185">Reference proteome</keyword>
<reference evidence="2 3" key="1">
    <citation type="journal article" date="2014" name="PLoS Genet.">
        <title>Phylogenetically driven sequencing of extremely halophilic archaea reveals strategies for static and dynamic osmo-response.</title>
        <authorList>
            <person name="Becker E.A."/>
            <person name="Seitzer P.M."/>
            <person name="Tritt A."/>
            <person name="Larsen D."/>
            <person name="Krusor M."/>
            <person name="Yao A.I."/>
            <person name="Wu D."/>
            <person name="Madern D."/>
            <person name="Eisen J.A."/>
            <person name="Darling A.E."/>
            <person name="Facciotti M.T."/>
        </authorList>
    </citation>
    <scope>NUCLEOTIDE SEQUENCE [LARGE SCALE GENOMIC DNA]</scope>
    <source>
        <strain evidence="2 3">ATCC 35960</strain>
    </source>
</reference>
<dbReference type="EMBL" id="AOLP01000009">
    <property type="protein sequence ID" value="EMA06062.1"/>
    <property type="molecule type" value="Genomic_DNA"/>
</dbReference>
<dbReference type="Proteomes" id="UP000011553">
    <property type="component" value="Unassembled WGS sequence"/>
</dbReference>
<gene>
    <name evidence="2" type="ORF">C438_09552</name>
</gene>
<proteinExistence type="predicted"/>
<accession>M0JAD2</accession>
<protein>
    <submittedName>
        <fullName evidence="2">Uncharacterized protein</fullName>
    </submittedName>
</protein>
<dbReference type="AlphaFoldDB" id="M0JAD2"/>
<feature type="region of interest" description="Disordered" evidence="1">
    <location>
        <begin position="52"/>
        <end position="105"/>
    </location>
</feature>
<name>M0JAD2_9EURY</name>
<evidence type="ECO:0000256" key="1">
    <source>
        <dbReference type="SAM" id="MobiDB-lite"/>
    </source>
</evidence>
<evidence type="ECO:0000313" key="2">
    <source>
        <dbReference type="EMBL" id="EMA06062.1"/>
    </source>
</evidence>
<evidence type="ECO:0000313" key="3">
    <source>
        <dbReference type="Proteomes" id="UP000011553"/>
    </source>
</evidence>
<sequence length="105" mass="11366">MDKVGGYEYVEELEADAMTGTAELSSYSEAELEALRNELLGSPAVDAVRRELRSRRTIDDEPSSGSTPRSGGGDGSGRKPSSEDEEYIDGYEGGVTDDYIDGYEE</sequence>
<dbReference type="PATRIC" id="fig|662478.6.peg.1845"/>
<comment type="caution">
    <text evidence="2">The sequence shown here is derived from an EMBL/GenBank/DDBJ whole genome shotgun (WGS) entry which is preliminary data.</text>
</comment>